<evidence type="ECO:0000313" key="4">
    <source>
        <dbReference type="Proteomes" id="UP000298631"/>
    </source>
</evidence>
<gene>
    <name evidence="3" type="ORF">EOK75_15805</name>
</gene>
<dbReference type="EMBL" id="CP039965">
    <property type="protein sequence ID" value="QCO57223.1"/>
    <property type="molecule type" value="Genomic_DNA"/>
</dbReference>
<reference evidence="3 4" key="1">
    <citation type="submission" date="2019-05" db="EMBL/GenBank/DDBJ databases">
        <title>Pseudorhodobacter turbinis sp. nov., isolated from the gut of the Korean turban shell.</title>
        <authorList>
            <person name="Jeong Y.-S."/>
            <person name="Kang W.-R."/>
            <person name="Bae J.-W."/>
        </authorList>
    </citation>
    <scope>NUCLEOTIDE SEQUENCE [LARGE SCALE GENOMIC DNA]</scope>
    <source>
        <strain evidence="3 4">S12M18</strain>
        <plasmid evidence="3 4">unnamed1</plasmid>
    </source>
</reference>
<sequence length="433" mass="47323">MKTTPFWWEDAAPQHAERVIDRDHCGVLVVGAGYTGLSAAITLAEAGVDAFVIDAQRVGEGASSRNGGQIGNTPKFDLATAKRRFGDKRGAEVIEDYRQSMPFMLARAKSLGEDVDLNLNGSVIGAHCRADLADMRAARAALPLDAQAKLEILEEHEVPRAIKTDTYRGAVIKNGQGSLHPAKYVRALANRARALGVRIFTGCRYLGAQRVPAGFQVQVTGEQGPVVLRADQVLIAVNGYAGPEQPWLRKRAIPVQSYIIATQSLPLAQMEELLPMNRAASDSKRVLCYYRRSPDGTRMLFGGRARFRTTSEARSAIGLRGYMEQIFPSLKGVEITHSWLGNVCFASDFTSHVGRMPDGLHYASCYNGSGVSMATYMGHRVAELMLAREGADRGVVNAPFPKVPFYNGKPWFLPAVGGLYRLQDKLARWRDGA</sequence>
<protein>
    <submittedName>
        <fullName evidence="3">FAD-binding oxidoreductase</fullName>
    </submittedName>
</protein>
<feature type="domain" description="FAD dependent oxidoreductase" evidence="2">
    <location>
        <begin position="27"/>
        <end position="384"/>
    </location>
</feature>
<keyword evidence="4" id="KW-1185">Reference proteome</keyword>
<dbReference type="SUPFAM" id="SSF51905">
    <property type="entry name" value="FAD/NAD(P)-binding domain"/>
    <property type="match status" value="1"/>
</dbReference>
<organism evidence="3 4">
    <name type="scientific">Pseudorhodobacter turbinis</name>
    <dbReference type="NCBI Taxonomy" id="2500533"/>
    <lineage>
        <taxon>Bacteria</taxon>
        <taxon>Pseudomonadati</taxon>
        <taxon>Pseudomonadota</taxon>
        <taxon>Alphaproteobacteria</taxon>
        <taxon>Rhodobacterales</taxon>
        <taxon>Paracoccaceae</taxon>
        <taxon>Pseudorhodobacter</taxon>
    </lineage>
</organism>
<evidence type="ECO:0000256" key="1">
    <source>
        <dbReference type="ARBA" id="ARBA00023002"/>
    </source>
</evidence>
<dbReference type="AlphaFoldDB" id="A0A4P8EK21"/>
<dbReference type="PANTHER" id="PTHR13847:SF281">
    <property type="entry name" value="FAD DEPENDENT OXIDOREDUCTASE DOMAIN-CONTAINING PROTEIN"/>
    <property type="match status" value="1"/>
</dbReference>
<dbReference type="GO" id="GO:0005737">
    <property type="term" value="C:cytoplasm"/>
    <property type="evidence" value="ECO:0007669"/>
    <property type="project" value="TreeGrafter"/>
</dbReference>
<dbReference type="OrthoDB" id="9806601at2"/>
<dbReference type="InterPro" id="IPR036188">
    <property type="entry name" value="FAD/NAD-bd_sf"/>
</dbReference>
<proteinExistence type="predicted"/>
<accession>A0A4P8EK21</accession>
<dbReference type="Pfam" id="PF01266">
    <property type="entry name" value="DAO"/>
    <property type="match status" value="1"/>
</dbReference>
<evidence type="ECO:0000313" key="3">
    <source>
        <dbReference type="EMBL" id="QCO57223.1"/>
    </source>
</evidence>
<keyword evidence="1" id="KW-0560">Oxidoreductase</keyword>
<dbReference type="Gene3D" id="3.30.9.10">
    <property type="entry name" value="D-Amino Acid Oxidase, subunit A, domain 2"/>
    <property type="match status" value="1"/>
</dbReference>
<geneLocation type="plasmid" evidence="3 4">
    <name>unnamed1</name>
</geneLocation>
<dbReference type="Gene3D" id="3.50.50.60">
    <property type="entry name" value="FAD/NAD(P)-binding domain"/>
    <property type="match status" value="1"/>
</dbReference>
<dbReference type="GO" id="GO:0016491">
    <property type="term" value="F:oxidoreductase activity"/>
    <property type="evidence" value="ECO:0007669"/>
    <property type="project" value="UniProtKB-KW"/>
</dbReference>
<evidence type="ECO:0000259" key="2">
    <source>
        <dbReference type="Pfam" id="PF01266"/>
    </source>
</evidence>
<dbReference type="Proteomes" id="UP000298631">
    <property type="component" value="Plasmid unnamed1"/>
</dbReference>
<dbReference type="KEGG" id="pseb:EOK75_15805"/>
<dbReference type="PANTHER" id="PTHR13847">
    <property type="entry name" value="SARCOSINE DEHYDROGENASE-RELATED"/>
    <property type="match status" value="1"/>
</dbReference>
<keyword evidence="3" id="KW-0614">Plasmid</keyword>
<dbReference type="RefSeq" id="WP_137195027.1">
    <property type="nucleotide sequence ID" value="NZ_CP039965.1"/>
</dbReference>
<dbReference type="InterPro" id="IPR006076">
    <property type="entry name" value="FAD-dep_OxRdtase"/>
</dbReference>
<name>A0A4P8EK21_9RHOB</name>